<dbReference type="InterPro" id="IPR036397">
    <property type="entry name" value="RNaseH_sf"/>
</dbReference>
<keyword evidence="3" id="KW-1185">Reference proteome</keyword>
<proteinExistence type="predicted"/>
<sequence length="117" mass="12942">MLFKQVLKWIRDINLLLKVKNHSPRTLGTILLTCRLASILVRKKHILLLRWSRPPLGYFILNTDGASLPQGAVGGGVIRNDNGDLVATFHSFYEIGTNNLAEIHALLDGLSLSLSPT</sequence>
<dbReference type="Gene3D" id="3.30.420.10">
    <property type="entry name" value="Ribonuclease H-like superfamily/Ribonuclease H"/>
    <property type="match status" value="1"/>
</dbReference>
<dbReference type="EMBL" id="MVGT01000255">
    <property type="protein sequence ID" value="OVA19150.1"/>
    <property type="molecule type" value="Genomic_DNA"/>
</dbReference>
<dbReference type="InterPro" id="IPR012337">
    <property type="entry name" value="RNaseH-like_sf"/>
</dbReference>
<dbReference type="SUPFAM" id="SSF53098">
    <property type="entry name" value="Ribonuclease H-like"/>
    <property type="match status" value="1"/>
</dbReference>
<dbReference type="InParanoid" id="A0A200R8Z0"/>
<evidence type="ECO:0000313" key="2">
    <source>
        <dbReference type="EMBL" id="OVA19150.1"/>
    </source>
</evidence>
<dbReference type="PROSITE" id="PS50879">
    <property type="entry name" value="RNASE_H_1"/>
    <property type="match status" value="1"/>
</dbReference>
<dbReference type="Pfam" id="PF13456">
    <property type="entry name" value="RVT_3"/>
    <property type="match status" value="1"/>
</dbReference>
<reference evidence="2 3" key="1">
    <citation type="journal article" date="2017" name="Mol. Plant">
        <title>The Genome of Medicinal Plant Macleaya cordata Provides New Insights into Benzylisoquinoline Alkaloids Metabolism.</title>
        <authorList>
            <person name="Liu X."/>
            <person name="Liu Y."/>
            <person name="Huang P."/>
            <person name="Ma Y."/>
            <person name="Qing Z."/>
            <person name="Tang Q."/>
            <person name="Cao H."/>
            <person name="Cheng P."/>
            <person name="Zheng Y."/>
            <person name="Yuan Z."/>
            <person name="Zhou Y."/>
            <person name="Liu J."/>
            <person name="Tang Z."/>
            <person name="Zhuo Y."/>
            <person name="Zhang Y."/>
            <person name="Yu L."/>
            <person name="Huang J."/>
            <person name="Yang P."/>
            <person name="Peng Q."/>
            <person name="Zhang J."/>
            <person name="Jiang W."/>
            <person name="Zhang Z."/>
            <person name="Lin K."/>
            <person name="Ro D.K."/>
            <person name="Chen X."/>
            <person name="Xiong X."/>
            <person name="Shang Y."/>
            <person name="Huang S."/>
            <person name="Zeng J."/>
        </authorList>
    </citation>
    <scope>NUCLEOTIDE SEQUENCE [LARGE SCALE GENOMIC DNA]</scope>
    <source>
        <strain evidence="3">cv. BLH2017</strain>
        <tissue evidence="2">Root</tissue>
    </source>
</reference>
<dbReference type="Proteomes" id="UP000195402">
    <property type="component" value="Unassembled WGS sequence"/>
</dbReference>
<accession>A0A200R8Z0</accession>
<protein>
    <recommendedName>
        <fullName evidence="1">RNase H type-1 domain-containing protein</fullName>
    </recommendedName>
</protein>
<gene>
    <name evidence="2" type="ORF">BVC80_417g60</name>
</gene>
<evidence type="ECO:0000259" key="1">
    <source>
        <dbReference type="PROSITE" id="PS50879"/>
    </source>
</evidence>
<dbReference type="PANTHER" id="PTHR47723">
    <property type="entry name" value="OS05G0353850 PROTEIN"/>
    <property type="match status" value="1"/>
</dbReference>
<name>A0A200R8Z0_MACCD</name>
<organism evidence="2 3">
    <name type="scientific">Macleaya cordata</name>
    <name type="common">Five-seeded plume-poppy</name>
    <name type="synonym">Bocconia cordata</name>
    <dbReference type="NCBI Taxonomy" id="56857"/>
    <lineage>
        <taxon>Eukaryota</taxon>
        <taxon>Viridiplantae</taxon>
        <taxon>Streptophyta</taxon>
        <taxon>Embryophyta</taxon>
        <taxon>Tracheophyta</taxon>
        <taxon>Spermatophyta</taxon>
        <taxon>Magnoliopsida</taxon>
        <taxon>Ranunculales</taxon>
        <taxon>Papaveraceae</taxon>
        <taxon>Papaveroideae</taxon>
        <taxon>Macleaya</taxon>
    </lineage>
</organism>
<dbReference type="InterPro" id="IPR053151">
    <property type="entry name" value="RNase_H-like"/>
</dbReference>
<evidence type="ECO:0000313" key="3">
    <source>
        <dbReference type="Proteomes" id="UP000195402"/>
    </source>
</evidence>
<dbReference type="GO" id="GO:0004523">
    <property type="term" value="F:RNA-DNA hybrid ribonuclease activity"/>
    <property type="evidence" value="ECO:0007669"/>
    <property type="project" value="InterPro"/>
</dbReference>
<dbReference type="OrthoDB" id="1752183at2759"/>
<feature type="domain" description="RNase H type-1" evidence="1">
    <location>
        <begin position="55"/>
        <end position="117"/>
    </location>
</feature>
<comment type="caution">
    <text evidence="2">The sequence shown here is derived from an EMBL/GenBank/DDBJ whole genome shotgun (WGS) entry which is preliminary data.</text>
</comment>
<dbReference type="InterPro" id="IPR002156">
    <property type="entry name" value="RNaseH_domain"/>
</dbReference>
<dbReference type="GO" id="GO:0003676">
    <property type="term" value="F:nucleic acid binding"/>
    <property type="evidence" value="ECO:0007669"/>
    <property type="project" value="InterPro"/>
</dbReference>
<dbReference type="PANTHER" id="PTHR47723:SF19">
    <property type="entry name" value="POLYNUCLEOTIDYL TRANSFERASE, RIBONUCLEASE H-LIKE SUPERFAMILY PROTEIN"/>
    <property type="match status" value="1"/>
</dbReference>
<dbReference type="AlphaFoldDB" id="A0A200R8Z0"/>